<comment type="caution">
    <text evidence="2">The sequence shown here is derived from an EMBL/GenBank/DDBJ whole genome shotgun (WGS) entry which is preliminary data.</text>
</comment>
<feature type="region of interest" description="Disordered" evidence="1">
    <location>
        <begin position="41"/>
        <end position="71"/>
    </location>
</feature>
<sequence>MRAVDVGGEHWSMRRQDWRRVVENEAVRSAARTSEIGGKDWKVRRRDRDQHGGANRGEIETEIGRDRDQDRDCIPQTHRYLLGLSHTGVN</sequence>
<gene>
    <name evidence="2" type="ORF">CMV_016055</name>
</gene>
<dbReference type="Proteomes" id="UP000737018">
    <property type="component" value="Unassembled WGS sequence"/>
</dbReference>
<proteinExistence type="predicted"/>
<evidence type="ECO:0000313" key="3">
    <source>
        <dbReference type="Proteomes" id="UP000737018"/>
    </source>
</evidence>
<name>A0A8J4R4D3_9ROSI</name>
<protein>
    <submittedName>
        <fullName evidence="2">Uncharacterized protein</fullName>
    </submittedName>
</protein>
<dbReference type="AlphaFoldDB" id="A0A8J4R4D3"/>
<dbReference type="EMBL" id="JRKL02002405">
    <property type="protein sequence ID" value="KAF3959094.1"/>
    <property type="molecule type" value="Genomic_DNA"/>
</dbReference>
<evidence type="ECO:0000256" key="1">
    <source>
        <dbReference type="SAM" id="MobiDB-lite"/>
    </source>
</evidence>
<accession>A0A8J4R4D3</accession>
<keyword evidence="3" id="KW-1185">Reference proteome</keyword>
<reference evidence="2" key="1">
    <citation type="submission" date="2020-03" db="EMBL/GenBank/DDBJ databases">
        <title>Castanea mollissima Vanexum genome sequencing.</title>
        <authorList>
            <person name="Staton M."/>
        </authorList>
    </citation>
    <scope>NUCLEOTIDE SEQUENCE</scope>
    <source>
        <tissue evidence="2">Leaf</tissue>
    </source>
</reference>
<organism evidence="2 3">
    <name type="scientific">Castanea mollissima</name>
    <name type="common">Chinese chestnut</name>
    <dbReference type="NCBI Taxonomy" id="60419"/>
    <lineage>
        <taxon>Eukaryota</taxon>
        <taxon>Viridiplantae</taxon>
        <taxon>Streptophyta</taxon>
        <taxon>Embryophyta</taxon>
        <taxon>Tracheophyta</taxon>
        <taxon>Spermatophyta</taxon>
        <taxon>Magnoliopsida</taxon>
        <taxon>eudicotyledons</taxon>
        <taxon>Gunneridae</taxon>
        <taxon>Pentapetalae</taxon>
        <taxon>rosids</taxon>
        <taxon>fabids</taxon>
        <taxon>Fagales</taxon>
        <taxon>Fagaceae</taxon>
        <taxon>Castanea</taxon>
    </lineage>
</organism>
<evidence type="ECO:0000313" key="2">
    <source>
        <dbReference type="EMBL" id="KAF3959094.1"/>
    </source>
</evidence>